<sequence length="95" mass="8308">MSRASQVSNADRFCTCFFGAGLSGFGSGLFGSSVQVPADPPSTGSGVAGGKGASGAGDAATGGAGASGGAGATGDEGATGGTEATVGAGAAGACA</sequence>
<evidence type="ECO:0000256" key="1">
    <source>
        <dbReference type="SAM" id="MobiDB-lite"/>
    </source>
</evidence>
<name>A0A538SWZ1_UNCEI</name>
<evidence type="ECO:0000313" key="3">
    <source>
        <dbReference type="Proteomes" id="UP000320913"/>
    </source>
</evidence>
<organism evidence="2 3">
    <name type="scientific">Eiseniibacteriota bacterium</name>
    <dbReference type="NCBI Taxonomy" id="2212470"/>
    <lineage>
        <taxon>Bacteria</taxon>
        <taxon>Candidatus Eiseniibacteriota</taxon>
    </lineage>
</organism>
<reference evidence="2 3" key="1">
    <citation type="journal article" date="2019" name="Nat. Microbiol.">
        <title>Mediterranean grassland soil C-N compound turnover is dependent on rainfall and depth, and is mediated by genomically divergent microorganisms.</title>
        <authorList>
            <person name="Diamond S."/>
            <person name="Andeer P.F."/>
            <person name="Li Z."/>
            <person name="Crits-Christoph A."/>
            <person name="Burstein D."/>
            <person name="Anantharaman K."/>
            <person name="Lane K.R."/>
            <person name="Thomas B.C."/>
            <person name="Pan C."/>
            <person name="Northen T.R."/>
            <person name="Banfield J.F."/>
        </authorList>
    </citation>
    <scope>NUCLEOTIDE SEQUENCE [LARGE SCALE GENOMIC DNA]</scope>
    <source>
        <strain evidence="2">WS_5</strain>
    </source>
</reference>
<accession>A0A538SWZ1</accession>
<feature type="region of interest" description="Disordered" evidence="1">
    <location>
        <begin position="31"/>
        <end position="95"/>
    </location>
</feature>
<proteinExistence type="predicted"/>
<protein>
    <submittedName>
        <fullName evidence="2">Uncharacterized protein</fullName>
    </submittedName>
</protein>
<gene>
    <name evidence="2" type="ORF">E6K75_09035</name>
</gene>
<dbReference type="AlphaFoldDB" id="A0A538SWZ1"/>
<dbReference type="Proteomes" id="UP000320913">
    <property type="component" value="Unassembled WGS sequence"/>
</dbReference>
<feature type="compositionally biased region" description="Low complexity" evidence="1">
    <location>
        <begin position="81"/>
        <end position="95"/>
    </location>
</feature>
<feature type="compositionally biased region" description="Gly residues" evidence="1">
    <location>
        <begin position="46"/>
        <end position="80"/>
    </location>
</feature>
<dbReference type="EMBL" id="VBOV01000238">
    <property type="protein sequence ID" value="TMQ55871.1"/>
    <property type="molecule type" value="Genomic_DNA"/>
</dbReference>
<evidence type="ECO:0000313" key="2">
    <source>
        <dbReference type="EMBL" id="TMQ55871.1"/>
    </source>
</evidence>
<comment type="caution">
    <text evidence="2">The sequence shown here is derived from an EMBL/GenBank/DDBJ whole genome shotgun (WGS) entry which is preliminary data.</text>
</comment>